<evidence type="ECO:0000313" key="1">
    <source>
        <dbReference type="EMBL" id="KAF5772351.1"/>
    </source>
</evidence>
<gene>
    <name evidence="2" type="ORF">HannXRQ_Chr10g0304081</name>
    <name evidence="1" type="ORF">HanXRQr2_Chr13g0575861</name>
</gene>
<protein>
    <submittedName>
        <fullName evidence="2">Uncharacterized protein</fullName>
    </submittedName>
</protein>
<dbReference type="EMBL" id="CM007899">
    <property type="protein sequence ID" value="OTG11921.1"/>
    <property type="molecule type" value="Genomic_DNA"/>
</dbReference>
<dbReference type="EMBL" id="MNCJ02000328">
    <property type="protein sequence ID" value="KAF5772351.1"/>
    <property type="molecule type" value="Genomic_DNA"/>
</dbReference>
<accession>A0A251TPI1</accession>
<name>A0A251TPI1_HELAN</name>
<organism evidence="2 3">
    <name type="scientific">Helianthus annuus</name>
    <name type="common">Common sunflower</name>
    <dbReference type="NCBI Taxonomy" id="4232"/>
    <lineage>
        <taxon>Eukaryota</taxon>
        <taxon>Viridiplantae</taxon>
        <taxon>Streptophyta</taxon>
        <taxon>Embryophyta</taxon>
        <taxon>Tracheophyta</taxon>
        <taxon>Spermatophyta</taxon>
        <taxon>Magnoliopsida</taxon>
        <taxon>eudicotyledons</taxon>
        <taxon>Gunneridae</taxon>
        <taxon>Pentapetalae</taxon>
        <taxon>asterids</taxon>
        <taxon>campanulids</taxon>
        <taxon>Asterales</taxon>
        <taxon>Asteraceae</taxon>
        <taxon>Asteroideae</taxon>
        <taxon>Heliantheae alliance</taxon>
        <taxon>Heliantheae</taxon>
        <taxon>Helianthus</taxon>
    </lineage>
</organism>
<sequence>MSSSRKSVPSSLKHFSLSNLKTLAPISLLQRHLTSSATPSTSAAPPPSFTPSSCSTFSIDTHLLCRSPPPAVLPSQSTPISAVVHPHLSGSTFLIDTYLHLVHPHLSRDTCMIK</sequence>
<proteinExistence type="predicted"/>
<keyword evidence="3" id="KW-1185">Reference proteome</keyword>
<dbReference type="AlphaFoldDB" id="A0A251TPI1"/>
<dbReference type="Proteomes" id="UP000215914">
    <property type="component" value="Chromosome 10"/>
</dbReference>
<reference evidence="2" key="2">
    <citation type="submission" date="2017-02" db="EMBL/GenBank/DDBJ databases">
        <title>Sunflower complete genome.</title>
        <authorList>
            <person name="Langlade N."/>
            <person name="Munos S."/>
        </authorList>
    </citation>
    <scope>NUCLEOTIDE SEQUENCE [LARGE SCALE GENOMIC DNA]</scope>
    <source>
        <tissue evidence="2">Leaves</tissue>
    </source>
</reference>
<reference evidence="1" key="3">
    <citation type="submission" date="2020-06" db="EMBL/GenBank/DDBJ databases">
        <title>Helianthus annuus Genome sequencing and assembly Release 2.</title>
        <authorList>
            <person name="Gouzy J."/>
            <person name="Langlade N."/>
            <person name="Munos S."/>
        </authorList>
    </citation>
    <scope>NUCLEOTIDE SEQUENCE</scope>
    <source>
        <tissue evidence="1">Leaves</tissue>
    </source>
</reference>
<dbReference type="InParanoid" id="A0A251TPI1"/>
<reference evidence="1 3" key="1">
    <citation type="journal article" date="2017" name="Nature">
        <title>The sunflower genome provides insights into oil metabolism, flowering and Asterid evolution.</title>
        <authorList>
            <person name="Badouin H."/>
            <person name="Gouzy J."/>
            <person name="Grassa C.J."/>
            <person name="Murat F."/>
            <person name="Staton S.E."/>
            <person name="Cottret L."/>
            <person name="Lelandais-Briere C."/>
            <person name="Owens G.L."/>
            <person name="Carrere S."/>
            <person name="Mayjonade B."/>
            <person name="Legrand L."/>
            <person name="Gill N."/>
            <person name="Kane N.C."/>
            <person name="Bowers J.E."/>
            <person name="Hubner S."/>
            <person name="Bellec A."/>
            <person name="Berard A."/>
            <person name="Berges H."/>
            <person name="Blanchet N."/>
            <person name="Boniface M.C."/>
            <person name="Brunel D."/>
            <person name="Catrice O."/>
            <person name="Chaidir N."/>
            <person name="Claudel C."/>
            <person name="Donnadieu C."/>
            <person name="Faraut T."/>
            <person name="Fievet G."/>
            <person name="Helmstetter N."/>
            <person name="King M."/>
            <person name="Knapp S.J."/>
            <person name="Lai Z."/>
            <person name="Le Paslier M.C."/>
            <person name="Lippi Y."/>
            <person name="Lorenzon L."/>
            <person name="Mandel J.R."/>
            <person name="Marage G."/>
            <person name="Marchand G."/>
            <person name="Marquand E."/>
            <person name="Bret-Mestries E."/>
            <person name="Morien E."/>
            <person name="Nambeesan S."/>
            <person name="Nguyen T."/>
            <person name="Pegot-Espagnet P."/>
            <person name="Pouilly N."/>
            <person name="Raftis F."/>
            <person name="Sallet E."/>
            <person name="Schiex T."/>
            <person name="Thomas J."/>
            <person name="Vandecasteele C."/>
            <person name="Vares D."/>
            <person name="Vear F."/>
            <person name="Vautrin S."/>
            <person name="Crespi M."/>
            <person name="Mangin B."/>
            <person name="Burke J.M."/>
            <person name="Salse J."/>
            <person name="Munos S."/>
            <person name="Vincourt P."/>
            <person name="Rieseberg L.H."/>
            <person name="Langlade N.B."/>
        </authorList>
    </citation>
    <scope>NUCLEOTIDE SEQUENCE [LARGE SCALE GENOMIC DNA]</scope>
    <source>
        <strain evidence="3">cv. SF193</strain>
        <tissue evidence="1">Leaves</tissue>
    </source>
</reference>
<evidence type="ECO:0000313" key="3">
    <source>
        <dbReference type="Proteomes" id="UP000215914"/>
    </source>
</evidence>
<dbReference type="Gramene" id="mRNA:HanXRQr2_Chr13g0575861">
    <property type="protein sequence ID" value="mRNA:HanXRQr2_Chr13g0575861"/>
    <property type="gene ID" value="HanXRQr2_Chr13g0575861"/>
</dbReference>
<evidence type="ECO:0000313" key="2">
    <source>
        <dbReference type="EMBL" id="OTG11921.1"/>
    </source>
</evidence>